<dbReference type="InterPro" id="IPR008729">
    <property type="entry name" value="PA_de_COase"/>
</dbReference>
<evidence type="ECO:0000313" key="3">
    <source>
        <dbReference type="Proteomes" id="UP000196125"/>
    </source>
</evidence>
<dbReference type="PANTHER" id="PTHR40087:SF1">
    <property type="entry name" value="PHENOLIC ACID DECARBOXYLASE PADC"/>
    <property type="match status" value="1"/>
</dbReference>
<protein>
    <submittedName>
        <fullName evidence="1 2">Phenolic acid decarboxylase</fullName>
        <ecNumber evidence="2">4.1.1.-</ecNumber>
    </submittedName>
</protein>
<dbReference type="OrthoDB" id="1623004at2"/>
<organism evidence="2 3">
    <name type="scientific">Vibrio mangrovi</name>
    <dbReference type="NCBI Taxonomy" id="474394"/>
    <lineage>
        <taxon>Bacteria</taxon>
        <taxon>Pseudomonadati</taxon>
        <taxon>Pseudomonadota</taxon>
        <taxon>Gammaproteobacteria</taxon>
        <taxon>Vibrionales</taxon>
        <taxon>Vibrionaceae</taxon>
        <taxon>Vibrio</taxon>
    </lineage>
</organism>
<dbReference type="SUPFAM" id="SSF50814">
    <property type="entry name" value="Lipocalins"/>
    <property type="match status" value="1"/>
</dbReference>
<dbReference type="Proteomes" id="UP000196125">
    <property type="component" value="Unassembled WGS sequence"/>
</dbReference>
<gene>
    <name evidence="2" type="primary">padC</name>
    <name evidence="1" type="ORF">SBX37_00890</name>
    <name evidence="2" type="ORF">VIM7927_01778</name>
</gene>
<dbReference type="EMBL" id="FXXI01000002">
    <property type="protein sequence ID" value="SMS00512.1"/>
    <property type="molecule type" value="Genomic_DNA"/>
</dbReference>
<dbReference type="InterPro" id="IPR012674">
    <property type="entry name" value="Calycin"/>
</dbReference>
<dbReference type="EMBL" id="JAWRCO010000001">
    <property type="protein sequence ID" value="MDW6001466.1"/>
    <property type="molecule type" value="Genomic_DNA"/>
</dbReference>
<dbReference type="Proteomes" id="UP001283366">
    <property type="component" value="Unassembled WGS sequence"/>
</dbReference>
<reference evidence="1 4" key="2">
    <citation type="submission" date="2023-11" db="EMBL/GenBank/DDBJ databases">
        <title>Plant-associative lifestyle of Vibrio porteresiae and its evolutionary dynamics.</title>
        <authorList>
            <person name="Rameshkumar N."/>
            <person name="Kirti K."/>
        </authorList>
    </citation>
    <scope>NUCLEOTIDE SEQUENCE [LARGE SCALE GENOMIC DNA]</scope>
    <source>
        <strain evidence="1 4">MSSRF38</strain>
    </source>
</reference>
<dbReference type="Pfam" id="PF05870">
    <property type="entry name" value="PA_decarbox"/>
    <property type="match status" value="1"/>
</dbReference>
<dbReference type="RefSeq" id="WP_087480550.1">
    <property type="nucleotide sequence ID" value="NZ_AP024883.1"/>
</dbReference>
<dbReference type="PANTHER" id="PTHR40087">
    <property type="entry name" value="PHENOLIC ACID DECARBOXYLASE PADC"/>
    <property type="match status" value="1"/>
</dbReference>
<keyword evidence="2" id="KW-0456">Lyase</keyword>
<evidence type="ECO:0000313" key="4">
    <source>
        <dbReference type="Proteomes" id="UP001283366"/>
    </source>
</evidence>
<dbReference type="GO" id="GO:0016831">
    <property type="term" value="F:carboxy-lyase activity"/>
    <property type="evidence" value="ECO:0007669"/>
    <property type="project" value="InterPro"/>
</dbReference>
<reference evidence="2 3" key="1">
    <citation type="submission" date="2017-05" db="EMBL/GenBank/DDBJ databases">
        <authorList>
            <person name="Song R."/>
            <person name="Chenine A.L."/>
            <person name="Ruprecht R.M."/>
        </authorList>
    </citation>
    <scope>NUCLEOTIDE SEQUENCE [LARGE SCALE GENOMIC DNA]</scope>
    <source>
        <strain evidence="2 3">CECT 7927</strain>
    </source>
</reference>
<proteinExistence type="predicted"/>
<keyword evidence="4" id="KW-1185">Reference proteome</keyword>
<dbReference type="CDD" id="cd14241">
    <property type="entry name" value="PAD"/>
    <property type="match status" value="1"/>
</dbReference>
<dbReference type="Gene3D" id="2.40.128.20">
    <property type="match status" value="1"/>
</dbReference>
<evidence type="ECO:0000313" key="1">
    <source>
        <dbReference type="EMBL" id="MDW6001466.1"/>
    </source>
</evidence>
<sequence>MNNPEQQRAELNRLIGKHLVYTYDNGWQYEIYVKSENVFDYRIHSGIVGGRWVTDQEAHIHSVGNNVYKISWDEPTGTTVSLTINLDREEVHGVIFFPRWVFNDPKKTVCYQNEHLDLMRQYRDAGPTYPKEVIDEFAKVTFIEDCGANRNDIIACAPSELPESFPVMA</sequence>
<dbReference type="AlphaFoldDB" id="A0A1Y6IVH8"/>
<evidence type="ECO:0000313" key="2">
    <source>
        <dbReference type="EMBL" id="SMS00512.1"/>
    </source>
</evidence>
<name>A0A1Y6IVH8_9VIBR</name>
<dbReference type="EC" id="4.1.1.-" evidence="2"/>
<accession>A0A1Y6IVH8</accession>